<sequence>MWIARGMSFARFAPTDYFFTRNTLMRFDYEGFHVDCRSRHDQDGLYYAQAHITKAPAKGNGHPERHESGDIDAFDNDSDAIACARAWAIDWCSEHAA</sequence>
<evidence type="ECO:0000313" key="1">
    <source>
        <dbReference type="EMBL" id="OTP68543.1"/>
    </source>
</evidence>
<reference evidence="1 2" key="1">
    <citation type="submission" date="2017-03" db="EMBL/GenBank/DDBJ databases">
        <title>Genome analysis of strain PAMC 26577.</title>
        <authorList>
            <person name="Oh H.-M."/>
            <person name="Yang J.-A."/>
        </authorList>
    </citation>
    <scope>NUCLEOTIDE SEQUENCE [LARGE SCALE GENOMIC DNA]</scope>
    <source>
        <strain evidence="1 2">PAMC 26577</strain>
    </source>
</reference>
<proteinExistence type="predicted"/>
<name>A0A242MCS8_CABSO</name>
<dbReference type="Proteomes" id="UP000195221">
    <property type="component" value="Unassembled WGS sequence"/>
</dbReference>
<dbReference type="AlphaFoldDB" id="A0A242MCS8"/>
<organism evidence="1 2">
    <name type="scientific">Caballeronia sordidicola</name>
    <name type="common">Burkholderia sordidicola</name>
    <dbReference type="NCBI Taxonomy" id="196367"/>
    <lineage>
        <taxon>Bacteria</taxon>
        <taxon>Pseudomonadati</taxon>
        <taxon>Pseudomonadota</taxon>
        <taxon>Betaproteobacteria</taxon>
        <taxon>Burkholderiales</taxon>
        <taxon>Burkholderiaceae</taxon>
        <taxon>Caballeronia</taxon>
    </lineage>
</organism>
<dbReference type="EMBL" id="NBTZ01000131">
    <property type="protein sequence ID" value="OTP68543.1"/>
    <property type="molecule type" value="Genomic_DNA"/>
</dbReference>
<evidence type="ECO:0000313" key="2">
    <source>
        <dbReference type="Proteomes" id="UP000195221"/>
    </source>
</evidence>
<accession>A0A242MCS8</accession>
<comment type="caution">
    <text evidence="1">The sequence shown here is derived from an EMBL/GenBank/DDBJ whole genome shotgun (WGS) entry which is preliminary data.</text>
</comment>
<gene>
    <name evidence="1" type="ORF">PAMC26577_32730</name>
</gene>
<protein>
    <submittedName>
        <fullName evidence="1">Uncharacterized protein</fullName>
    </submittedName>
</protein>